<dbReference type="InterPro" id="IPR009057">
    <property type="entry name" value="Homeodomain-like_sf"/>
</dbReference>
<gene>
    <name evidence="5" type="ORF">FPZ49_25765</name>
</gene>
<dbReference type="PANTHER" id="PTHR43280:SF28">
    <property type="entry name" value="HTH-TYPE TRANSCRIPTIONAL ACTIVATOR RHAS"/>
    <property type="match status" value="1"/>
</dbReference>
<dbReference type="EMBL" id="VNJI01000043">
    <property type="protein sequence ID" value="TVY07081.1"/>
    <property type="molecule type" value="Genomic_DNA"/>
</dbReference>
<dbReference type="SMART" id="SM00342">
    <property type="entry name" value="HTH_ARAC"/>
    <property type="match status" value="1"/>
</dbReference>
<dbReference type="GO" id="GO:0043565">
    <property type="term" value="F:sequence-specific DNA binding"/>
    <property type="evidence" value="ECO:0007669"/>
    <property type="project" value="InterPro"/>
</dbReference>
<keyword evidence="3" id="KW-0804">Transcription</keyword>
<dbReference type="Pfam" id="PF02311">
    <property type="entry name" value="AraC_binding"/>
    <property type="match status" value="1"/>
</dbReference>
<dbReference type="Gene3D" id="2.60.120.280">
    <property type="entry name" value="Regulatory protein AraC"/>
    <property type="match status" value="1"/>
</dbReference>
<dbReference type="InterPro" id="IPR018060">
    <property type="entry name" value="HTH_AraC"/>
</dbReference>
<dbReference type="InterPro" id="IPR003313">
    <property type="entry name" value="AraC-bd"/>
</dbReference>
<dbReference type="Pfam" id="PF12833">
    <property type="entry name" value="HTH_18"/>
    <property type="match status" value="1"/>
</dbReference>
<dbReference type="InterPro" id="IPR037923">
    <property type="entry name" value="HTH-like"/>
</dbReference>
<comment type="caution">
    <text evidence="5">The sequence shown here is derived from an EMBL/GenBank/DDBJ whole genome shotgun (WGS) entry which is preliminary data.</text>
</comment>
<protein>
    <submittedName>
        <fullName evidence="5">Helix-turn-helix domain-containing protein</fullName>
    </submittedName>
</protein>
<dbReference type="PRINTS" id="PR00032">
    <property type="entry name" value="HTHARAC"/>
</dbReference>
<evidence type="ECO:0000313" key="5">
    <source>
        <dbReference type="EMBL" id="TVY07081.1"/>
    </source>
</evidence>
<dbReference type="OrthoDB" id="506156at2"/>
<reference evidence="5 6" key="1">
    <citation type="submission" date="2019-07" db="EMBL/GenBank/DDBJ databases">
        <authorList>
            <person name="Kim J."/>
        </authorList>
    </citation>
    <scope>NUCLEOTIDE SEQUENCE [LARGE SCALE GENOMIC DNA]</scope>
    <source>
        <strain evidence="5 6">JC52</strain>
    </source>
</reference>
<feature type="domain" description="HTH araC/xylS-type" evidence="4">
    <location>
        <begin position="189"/>
        <end position="287"/>
    </location>
</feature>
<evidence type="ECO:0000259" key="4">
    <source>
        <dbReference type="PROSITE" id="PS01124"/>
    </source>
</evidence>
<dbReference type="GO" id="GO:0003700">
    <property type="term" value="F:DNA-binding transcription factor activity"/>
    <property type="evidence" value="ECO:0007669"/>
    <property type="project" value="InterPro"/>
</dbReference>
<dbReference type="RefSeq" id="WP_144852536.1">
    <property type="nucleotide sequence ID" value="NZ_VNJI01000043.1"/>
</dbReference>
<dbReference type="AlphaFoldDB" id="A0A559K4L7"/>
<dbReference type="Proteomes" id="UP000317036">
    <property type="component" value="Unassembled WGS sequence"/>
</dbReference>
<evidence type="ECO:0000313" key="6">
    <source>
        <dbReference type="Proteomes" id="UP000317036"/>
    </source>
</evidence>
<keyword evidence="2" id="KW-0238">DNA-binding</keyword>
<dbReference type="PROSITE" id="PS01124">
    <property type="entry name" value="HTH_ARAC_FAMILY_2"/>
    <property type="match status" value="1"/>
</dbReference>
<name>A0A559K4L7_9BACL</name>
<proteinExistence type="predicted"/>
<keyword evidence="1" id="KW-0805">Transcription regulation</keyword>
<dbReference type="InterPro" id="IPR018062">
    <property type="entry name" value="HTH_AraC-typ_CS"/>
</dbReference>
<accession>A0A559K4L7</accession>
<dbReference type="PANTHER" id="PTHR43280">
    <property type="entry name" value="ARAC-FAMILY TRANSCRIPTIONAL REGULATOR"/>
    <property type="match status" value="1"/>
</dbReference>
<dbReference type="PROSITE" id="PS00041">
    <property type="entry name" value="HTH_ARAC_FAMILY_1"/>
    <property type="match status" value="1"/>
</dbReference>
<evidence type="ECO:0000256" key="3">
    <source>
        <dbReference type="ARBA" id="ARBA00023163"/>
    </source>
</evidence>
<sequence length="294" mass="34935">MSAQPNPDSTAWPTYHIRDNALTVQHMHRHGYVAMNSFHLHEYYEIFYLVKGERIYFINDRVYTAKQGDLVIINPHELHRTTTSPNVQEFERILINFKPELLHSMEWVSGEELLPFAQGSCLLRFSEAEQPEIYRMVQEMLAECRQQRLGYEAFVQANLIKLLVRIRRHEPHQTDQHQPFAHPMHEKISEIAAFLNQHYHEDITLHQVAKQFFISPFYLSRIFKKLTGFQFREYLLAVRVKEAQKQLRESQEKIVTIAHNVGFEHVSHFNTTFKKMIGTTPLKYRKSYSLEHQD</sequence>
<dbReference type="SUPFAM" id="SSF46689">
    <property type="entry name" value="Homeodomain-like"/>
    <property type="match status" value="2"/>
</dbReference>
<evidence type="ECO:0000256" key="1">
    <source>
        <dbReference type="ARBA" id="ARBA00023015"/>
    </source>
</evidence>
<dbReference type="Gene3D" id="1.10.10.60">
    <property type="entry name" value="Homeodomain-like"/>
    <property type="match status" value="2"/>
</dbReference>
<keyword evidence="6" id="KW-1185">Reference proteome</keyword>
<organism evidence="5 6">
    <name type="scientific">Paenibacillus cremeus</name>
    <dbReference type="NCBI Taxonomy" id="2163881"/>
    <lineage>
        <taxon>Bacteria</taxon>
        <taxon>Bacillati</taxon>
        <taxon>Bacillota</taxon>
        <taxon>Bacilli</taxon>
        <taxon>Bacillales</taxon>
        <taxon>Paenibacillaceae</taxon>
        <taxon>Paenibacillus</taxon>
    </lineage>
</organism>
<dbReference type="InterPro" id="IPR020449">
    <property type="entry name" value="Tscrpt_reg_AraC-type_HTH"/>
</dbReference>
<evidence type="ECO:0000256" key="2">
    <source>
        <dbReference type="ARBA" id="ARBA00023125"/>
    </source>
</evidence>
<dbReference type="SUPFAM" id="SSF51215">
    <property type="entry name" value="Regulatory protein AraC"/>
    <property type="match status" value="1"/>
</dbReference>